<feature type="transmembrane region" description="Helical" evidence="1">
    <location>
        <begin position="154"/>
        <end position="185"/>
    </location>
</feature>
<keyword evidence="3" id="KW-1185">Reference proteome</keyword>
<dbReference type="EMBL" id="CP059322">
    <property type="protein sequence ID" value="QLQ36223.1"/>
    <property type="molecule type" value="Genomic_DNA"/>
</dbReference>
<evidence type="ECO:0000313" key="2">
    <source>
        <dbReference type="EMBL" id="QLQ36223.1"/>
    </source>
</evidence>
<reference evidence="3" key="1">
    <citation type="submission" date="2020-07" db="EMBL/GenBank/DDBJ databases">
        <title>A new Micromonospora strain with potent antibiotic activity isolated from the microbiome of a mid-Atlantic deep-sea sponge.</title>
        <authorList>
            <person name="Back C.R."/>
            <person name="Stennett H.L."/>
            <person name="Williams S.E."/>
            <person name="Wang L."/>
            <person name="Ojeda Gomez J."/>
            <person name="Abdulle O.M."/>
            <person name="Duffy T."/>
            <person name="Hendry K.R."/>
            <person name="Powell D."/>
            <person name="Stach J.E."/>
            <person name="Essex-Lopresti A.E."/>
            <person name="Willis C.L."/>
            <person name="Curnow P."/>
            <person name="Race P.R."/>
        </authorList>
    </citation>
    <scope>NUCLEOTIDE SEQUENCE [LARGE SCALE GENOMIC DNA]</scope>
    <source>
        <strain evidence="3">28ISP2-46</strain>
    </source>
</reference>
<reference evidence="2 3" key="2">
    <citation type="journal article" date="2021" name="Mar. Drugs">
        <title>A New Micromonospora Strain with Antibiotic Activity Isolated from the Microbiome of a Mid-Atlantic Deep-Sea Sponge.</title>
        <authorList>
            <person name="Back C.R."/>
            <person name="Stennett H.L."/>
            <person name="Williams S.E."/>
            <person name="Wang L."/>
            <person name="Ojeda Gomez J."/>
            <person name="Abdulle O.M."/>
            <person name="Duffy T."/>
            <person name="Neal C."/>
            <person name="Mantell J."/>
            <person name="Jepson M.A."/>
            <person name="Hendry K.R."/>
            <person name="Powell D."/>
            <person name="Stach J.E.M."/>
            <person name="Essex-Lopresti A.E."/>
            <person name="Willis C.L."/>
            <person name="Curnow P."/>
            <person name="Race P.R."/>
        </authorList>
    </citation>
    <scope>NUCLEOTIDE SEQUENCE [LARGE SCALE GENOMIC DNA]</scope>
    <source>
        <strain evidence="2 3">28ISP2-46</strain>
    </source>
</reference>
<sequence>MTAERPRRDWRDTVAEAADLALLGLAVAVAALPLLTLAPAVATASAALHDRSVTGSWPPVRTSLARFGRALPAGAAVSAVALAAVVLLAADLLALATGRVPGGGPALAVTAVVVAALLGYAGLVAVAVGRTGGRGWRSAARHAARTCLHRPGVWAAAAGTCALATLLAALVTPVAVPILGGYTLAALHAVDARRPAGAPEPAEARDLAIRPEAS</sequence>
<dbReference type="AlphaFoldDB" id="A0A7L6B2L6"/>
<dbReference type="RefSeq" id="WP_181568739.1">
    <property type="nucleotide sequence ID" value="NZ_CP059322.2"/>
</dbReference>
<keyword evidence="1" id="KW-0472">Membrane</keyword>
<proteinExistence type="predicted"/>
<keyword evidence="1" id="KW-1133">Transmembrane helix</keyword>
<feature type="transmembrane region" description="Helical" evidence="1">
    <location>
        <begin position="70"/>
        <end position="94"/>
    </location>
</feature>
<evidence type="ECO:0000256" key="1">
    <source>
        <dbReference type="SAM" id="Phobius"/>
    </source>
</evidence>
<gene>
    <name evidence="2" type="ORF">H1D33_23290</name>
</gene>
<dbReference type="Proteomes" id="UP000510844">
    <property type="component" value="Chromosome"/>
</dbReference>
<protein>
    <submittedName>
        <fullName evidence="2">Uncharacterized protein</fullName>
    </submittedName>
</protein>
<evidence type="ECO:0000313" key="3">
    <source>
        <dbReference type="Proteomes" id="UP000510844"/>
    </source>
</evidence>
<name>A0A7L6B2L6_9ACTN</name>
<organism evidence="2 3">
    <name type="scientific">Micromonospora robiginosa</name>
    <dbReference type="NCBI Taxonomy" id="2749844"/>
    <lineage>
        <taxon>Bacteria</taxon>
        <taxon>Bacillati</taxon>
        <taxon>Actinomycetota</taxon>
        <taxon>Actinomycetes</taxon>
        <taxon>Micromonosporales</taxon>
        <taxon>Micromonosporaceae</taxon>
        <taxon>Micromonospora</taxon>
    </lineage>
</organism>
<dbReference type="KEGG" id="mfeu:H1D33_23290"/>
<keyword evidence="1" id="KW-0812">Transmembrane</keyword>
<feature type="transmembrane region" description="Helical" evidence="1">
    <location>
        <begin position="106"/>
        <end position="128"/>
    </location>
</feature>
<accession>A0A7L6B2L6</accession>